<accession>A0A0E9PYB3</accession>
<reference evidence="1" key="2">
    <citation type="journal article" date="2015" name="Fish Shellfish Immunol.">
        <title>Early steps in the European eel (Anguilla anguilla)-Vibrio vulnificus interaction in the gills: Role of the RtxA13 toxin.</title>
        <authorList>
            <person name="Callol A."/>
            <person name="Pajuelo D."/>
            <person name="Ebbesson L."/>
            <person name="Teles M."/>
            <person name="MacKenzie S."/>
            <person name="Amaro C."/>
        </authorList>
    </citation>
    <scope>NUCLEOTIDE SEQUENCE</scope>
</reference>
<dbReference type="AlphaFoldDB" id="A0A0E9PYB3"/>
<protein>
    <submittedName>
        <fullName evidence="1">Uncharacterized protein</fullName>
    </submittedName>
</protein>
<reference evidence="1" key="1">
    <citation type="submission" date="2014-11" db="EMBL/GenBank/DDBJ databases">
        <authorList>
            <person name="Amaro Gonzalez C."/>
        </authorList>
    </citation>
    <scope>NUCLEOTIDE SEQUENCE</scope>
</reference>
<proteinExistence type="predicted"/>
<evidence type="ECO:0000313" key="1">
    <source>
        <dbReference type="EMBL" id="JAH09252.1"/>
    </source>
</evidence>
<sequence length="68" mass="7812">MRVATPTRSTACLAVKEEEISDTSHARPCYNLCELKMRESEVLGKKIMNCKKINKEKNSLTCLLSRFY</sequence>
<name>A0A0E9PYB3_ANGAN</name>
<organism evidence="1">
    <name type="scientific">Anguilla anguilla</name>
    <name type="common">European freshwater eel</name>
    <name type="synonym">Muraena anguilla</name>
    <dbReference type="NCBI Taxonomy" id="7936"/>
    <lineage>
        <taxon>Eukaryota</taxon>
        <taxon>Metazoa</taxon>
        <taxon>Chordata</taxon>
        <taxon>Craniata</taxon>
        <taxon>Vertebrata</taxon>
        <taxon>Euteleostomi</taxon>
        <taxon>Actinopterygii</taxon>
        <taxon>Neopterygii</taxon>
        <taxon>Teleostei</taxon>
        <taxon>Anguilliformes</taxon>
        <taxon>Anguillidae</taxon>
        <taxon>Anguilla</taxon>
    </lineage>
</organism>
<dbReference type="EMBL" id="GBXM01099325">
    <property type="protein sequence ID" value="JAH09252.1"/>
    <property type="molecule type" value="Transcribed_RNA"/>
</dbReference>